<dbReference type="Gene3D" id="1.20.1270.10">
    <property type="match status" value="1"/>
</dbReference>
<dbReference type="NCBIfam" id="TIGR02350">
    <property type="entry name" value="prok_dnaK"/>
    <property type="match status" value="1"/>
</dbReference>
<evidence type="ECO:0000256" key="7">
    <source>
        <dbReference type="HAMAP-Rule" id="MF_00332"/>
    </source>
</evidence>
<dbReference type="InterPro" id="IPR013126">
    <property type="entry name" value="Hsp_70_fam"/>
</dbReference>
<evidence type="ECO:0000256" key="6">
    <source>
        <dbReference type="ARBA" id="ARBA00023186"/>
    </source>
</evidence>
<feature type="coiled-coil region" evidence="9">
    <location>
        <begin position="483"/>
        <end position="510"/>
    </location>
</feature>
<dbReference type="EMBL" id="OBQI01000006">
    <property type="protein sequence ID" value="SOC51627.1"/>
    <property type="molecule type" value="Genomic_DNA"/>
</dbReference>
<dbReference type="GO" id="GO:0051082">
    <property type="term" value="F:unfolded protein binding"/>
    <property type="evidence" value="ECO:0007669"/>
    <property type="project" value="InterPro"/>
</dbReference>
<dbReference type="PROSITE" id="PS01036">
    <property type="entry name" value="HSP70_3"/>
    <property type="match status" value="1"/>
</dbReference>
<dbReference type="Gene3D" id="3.90.640.10">
    <property type="entry name" value="Actin, Chain A, domain 4"/>
    <property type="match status" value="1"/>
</dbReference>
<dbReference type="InterPro" id="IPR012725">
    <property type="entry name" value="Chaperone_DnaK"/>
</dbReference>
<organism evidence="11 12">
    <name type="scientific">Blastococcus aggregatus</name>
    <dbReference type="NCBI Taxonomy" id="38502"/>
    <lineage>
        <taxon>Bacteria</taxon>
        <taxon>Bacillati</taxon>
        <taxon>Actinomycetota</taxon>
        <taxon>Actinomycetes</taxon>
        <taxon>Geodermatophilales</taxon>
        <taxon>Geodermatophilaceae</taxon>
        <taxon>Blastococcus</taxon>
    </lineage>
</organism>
<dbReference type="PRINTS" id="PR00301">
    <property type="entry name" value="HEATSHOCK70"/>
</dbReference>
<evidence type="ECO:0000256" key="4">
    <source>
        <dbReference type="ARBA" id="ARBA00022840"/>
    </source>
</evidence>
<dbReference type="InterPro" id="IPR043129">
    <property type="entry name" value="ATPase_NBD"/>
</dbReference>
<evidence type="ECO:0000256" key="8">
    <source>
        <dbReference type="RuleBase" id="RU003322"/>
    </source>
</evidence>
<reference evidence="12" key="1">
    <citation type="submission" date="2017-08" db="EMBL/GenBank/DDBJ databases">
        <authorList>
            <person name="Varghese N."/>
            <person name="Submissions S."/>
        </authorList>
    </citation>
    <scope>NUCLEOTIDE SEQUENCE [LARGE SCALE GENOMIC DNA]</scope>
    <source>
        <strain evidence="12">DSM 4725</strain>
    </source>
</reference>
<dbReference type="FunFam" id="2.60.34.10:FF:000014">
    <property type="entry name" value="Chaperone protein DnaK HSP70"/>
    <property type="match status" value="1"/>
</dbReference>
<dbReference type="RefSeq" id="WP_097196558.1">
    <property type="nucleotide sequence ID" value="NZ_OBQI01000006.1"/>
</dbReference>
<dbReference type="GO" id="GO:0005524">
    <property type="term" value="F:ATP binding"/>
    <property type="evidence" value="ECO:0007669"/>
    <property type="project" value="UniProtKB-UniRule"/>
</dbReference>
<dbReference type="SUPFAM" id="SSF100920">
    <property type="entry name" value="Heat shock protein 70kD (HSP70), peptide-binding domain"/>
    <property type="match status" value="1"/>
</dbReference>
<evidence type="ECO:0000313" key="12">
    <source>
        <dbReference type="Proteomes" id="UP000219435"/>
    </source>
</evidence>
<dbReference type="GO" id="GO:0140662">
    <property type="term" value="F:ATP-dependent protein folding chaperone"/>
    <property type="evidence" value="ECO:0007669"/>
    <property type="project" value="InterPro"/>
</dbReference>
<keyword evidence="4 7" id="KW-0067">ATP-binding</keyword>
<comment type="similarity">
    <text evidence="1 7 8">Belongs to the heat shock protein 70 family.</text>
</comment>
<dbReference type="NCBIfam" id="NF001413">
    <property type="entry name" value="PRK00290.1"/>
    <property type="match status" value="1"/>
</dbReference>
<keyword evidence="3 7" id="KW-0547">Nucleotide-binding</keyword>
<evidence type="ECO:0000256" key="10">
    <source>
        <dbReference type="SAM" id="MobiDB-lite"/>
    </source>
</evidence>
<dbReference type="AlphaFoldDB" id="A0A285VCD4"/>
<accession>A0A285VCD4</accession>
<sequence>MARAVGIDLGTTNSVVTVLEGGEPTVIANSEGSRTTPSVVAFAKNGEVLVGQSAKNQAVTNVDRTIRSVKRHMGTTWTTDEIDGKKYTAQEISARTLQKLKRDAETYLGEPVTDAVITVPAYFEDAQRQATKEAGEIAGLNVLRIVNEPTAAALAYGLDKGETEQTILVFDLGGGTFDVSLLEIGDGVIEVKATAGDNHLGGDDWDQKVMDHLVKTFNASNGIDLSKDKLAMQRIREAAEKAKIELSGAQSSNINLPYITAGAEGPLHLDVTITRAEFQRMTQDLLDRARAPFNQVVRDAGISVGEIDHVVLVGGSTRMPAVSDLVKELTGGKEPNKGVNPDEVVAIGAALQAGVLRGEVKDVLLLDVTPLSLGIETKGGIMTKLIERNTTIPTKRSEIFTTADDNQPSVQIQVFQGEREMAMYNKKLGMFELTGLPPAPRGVPQIEVAFDIDANGIVHVTAKDLGTGKEQSMTITGGSALPKDDIERMMKDAEAHAEEDKKRRDEAETRNLAESLQYQTEKFLAENGDKIPADKKDELGEALTDLRSALGGSDIEAIKSAQEKVARVSQEVGGALYAQAGEAGAAGAPGAEAGEQAGAPAGDDDVVDAEIVDEDTDKR</sequence>
<dbReference type="FunFam" id="1.20.1270.10:FF:000001">
    <property type="entry name" value="Molecular chaperone DnaK"/>
    <property type="match status" value="1"/>
</dbReference>
<evidence type="ECO:0000313" key="11">
    <source>
        <dbReference type="EMBL" id="SOC51627.1"/>
    </source>
</evidence>
<dbReference type="InterPro" id="IPR029048">
    <property type="entry name" value="HSP70_C_sf"/>
</dbReference>
<dbReference type="Gene3D" id="3.30.420.40">
    <property type="match status" value="2"/>
</dbReference>
<dbReference type="SUPFAM" id="SSF53067">
    <property type="entry name" value="Actin-like ATPase domain"/>
    <property type="match status" value="2"/>
</dbReference>
<dbReference type="OrthoDB" id="9766019at2"/>
<dbReference type="FunFam" id="3.30.420.40:FF:000071">
    <property type="entry name" value="Molecular chaperone DnaK"/>
    <property type="match status" value="1"/>
</dbReference>
<evidence type="ECO:0000256" key="2">
    <source>
        <dbReference type="ARBA" id="ARBA00022553"/>
    </source>
</evidence>
<feature type="modified residue" description="Phosphothreonine; by autocatalysis" evidence="7">
    <location>
        <position position="176"/>
    </location>
</feature>
<dbReference type="CDD" id="cd10234">
    <property type="entry name" value="ASKHA_NBD_HSP70_DnaK-like"/>
    <property type="match status" value="1"/>
</dbReference>
<keyword evidence="9" id="KW-0175">Coiled coil</keyword>
<dbReference type="Pfam" id="PF00012">
    <property type="entry name" value="HSP70"/>
    <property type="match status" value="1"/>
</dbReference>
<dbReference type="Gene3D" id="2.60.34.10">
    <property type="entry name" value="Substrate Binding Domain Of DNAk, Chain A, domain 1"/>
    <property type="match status" value="1"/>
</dbReference>
<dbReference type="InterPro" id="IPR018181">
    <property type="entry name" value="Heat_shock_70_CS"/>
</dbReference>
<dbReference type="InterPro" id="IPR029047">
    <property type="entry name" value="HSP70_peptide-bd_sf"/>
</dbReference>
<dbReference type="PANTHER" id="PTHR19375">
    <property type="entry name" value="HEAT SHOCK PROTEIN 70KDA"/>
    <property type="match status" value="1"/>
</dbReference>
<evidence type="ECO:0000256" key="5">
    <source>
        <dbReference type="ARBA" id="ARBA00023016"/>
    </source>
</evidence>
<keyword evidence="5 7" id="KW-0346">Stress response</keyword>
<feature type="compositionally biased region" description="Acidic residues" evidence="10">
    <location>
        <begin position="602"/>
        <end position="619"/>
    </location>
</feature>
<evidence type="ECO:0000256" key="9">
    <source>
        <dbReference type="SAM" id="Coils"/>
    </source>
</evidence>
<dbReference type="SUPFAM" id="SSF100934">
    <property type="entry name" value="Heat shock protein 70kD (HSP70), C-terminal subdomain"/>
    <property type="match status" value="1"/>
</dbReference>
<comment type="induction">
    <text evidence="7">By stress conditions e.g. heat shock.</text>
</comment>
<comment type="function">
    <text evidence="7">Acts as a chaperone.</text>
</comment>
<dbReference type="PROSITE" id="PS00297">
    <property type="entry name" value="HSP70_1"/>
    <property type="match status" value="1"/>
</dbReference>
<dbReference type="FunFam" id="3.90.640.10:FF:000003">
    <property type="entry name" value="Molecular chaperone DnaK"/>
    <property type="match status" value="1"/>
</dbReference>
<gene>
    <name evidence="7" type="primary">dnaK</name>
    <name evidence="11" type="ORF">SAMN05660748_3792</name>
</gene>
<dbReference type="HAMAP" id="MF_00332">
    <property type="entry name" value="DnaK"/>
    <property type="match status" value="1"/>
</dbReference>
<keyword evidence="12" id="KW-1185">Reference proteome</keyword>
<feature type="compositionally biased region" description="Low complexity" evidence="10">
    <location>
        <begin position="582"/>
        <end position="601"/>
    </location>
</feature>
<evidence type="ECO:0000256" key="3">
    <source>
        <dbReference type="ARBA" id="ARBA00022741"/>
    </source>
</evidence>
<evidence type="ECO:0000256" key="1">
    <source>
        <dbReference type="ARBA" id="ARBA00007381"/>
    </source>
</evidence>
<name>A0A285VCD4_9ACTN</name>
<dbReference type="Proteomes" id="UP000219435">
    <property type="component" value="Unassembled WGS sequence"/>
</dbReference>
<dbReference type="PROSITE" id="PS00329">
    <property type="entry name" value="HSP70_2"/>
    <property type="match status" value="1"/>
</dbReference>
<keyword evidence="6 7" id="KW-0143">Chaperone</keyword>
<feature type="region of interest" description="Disordered" evidence="10">
    <location>
        <begin position="582"/>
        <end position="619"/>
    </location>
</feature>
<protein>
    <recommendedName>
        <fullName evidence="7">Chaperone protein DnaK</fullName>
    </recommendedName>
    <alternativeName>
        <fullName evidence="7">HSP70</fullName>
    </alternativeName>
    <alternativeName>
        <fullName evidence="7">Heat shock 70 kDa protein</fullName>
    </alternativeName>
    <alternativeName>
        <fullName evidence="7">Heat shock protein 70</fullName>
    </alternativeName>
</protein>
<proteinExistence type="evidence at transcript level"/>
<keyword evidence="2 7" id="KW-0597">Phosphoprotein</keyword>